<dbReference type="PANTHER" id="PTHR34351">
    <property type="entry name" value="SLR1927 PROTEIN-RELATED"/>
    <property type="match status" value="1"/>
</dbReference>
<evidence type="ECO:0000313" key="4">
    <source>
        <dbReference type="EMBL" id="PFG31543.1"/>
    </source>
</evidence>
<dbReference type="PANTHER" id="PTHR34351:SF1">
    <property type="entry name" value="SLR1927 PROTEIN"/>
    <property type="match status" value="1"/>
</dbReference>
<accession>A0A2A9DY74</accession>
<feature type="transmembrane region" description="Helical" evidence="2">
    <location>
        <begin position="35"/>
        <end position="53"/>
    </location>
</feature>
<evidence type="ECO:0000259" key="3">
    <source>
        <dbReference type="Pfam" id="PF01882"/>
    </source>
</evidence>
<proteinExistence type="predicted"/>
<comment type="caution">
    <text evidence="4">The sequence shown here is derived from an EMBL/GenBank/DDBJ whole genome shotgun (WGS) entry which is preliminary data.</text>
</comment>
<organism evidence="4 5">
    <name type="scientific">Paramicrobacterium agarici</name>
    <dbReference type="NCBI Taxonomy" id="630514"/>
    <lineage>
        <taxon>Bacteria</taxon>
        <taxon>Bacillati</taxon>
        <taxon>Actinomycetota</taxon>
        <taxon>Actinomycetes</taxon>
        <taxon>Micrococcales</taxon>
        <taxon>Microbacteriaceae</taxon>
        <taxon>Paramicrobacterium</taxon>
    </lineage>
</organism>
<sequence length="391" mass="42138">MSARTLRLTRRGWALAWASAVILVLAVLLTRREGLFIASFLAIVVVLCALVASRQRVPLHVGRRVPSDAHCGDRVDIVCEIQAAGSSSAVTGWTDAVPRSFGSTPHGVMPPQRLARGGRTAIRYAVVPSVRGWYDVGPFQVTVSDPLGACESSRPVGETSRMLVLPRVSPLAPSDLLASAGEGRRRDRTRPTAPRADELIARDYRPGDPLRRVHWRATARHGQLMVRQEEPQADPEALLLLDVAPGQKRIDALVDMAASLAVHVAGMGYRVTFAESDSSWVTAQPSDIRDVLTALAVWPGGALDAEREVALRIEQRFSDSIPIFVLTTDADRLAALNAIAVRAAPAIAFVATGSGLDQDAVPAPWIATGLADRVDVSASWERLHRSVAHVR</sequence>
<keyword evidence="2" id="KW-0472">Membrane</keyword>
<feature type="domain" description="DUF58" evidence="3">
    <location>
        <begin position="201"/>
        <end position="277"/>
    </location>
</feature>
<keyword evidence="5" id="KW-1185">Reference proteome</keyword>
<keyword evidence="2" id="KW-0812">Transmembrane</keyword>
<reference evidence="4 5" key="1">
    <citation type="submission" date="2017-10" db="EMBL/GenBank/DDBJ databases">
        <title>Sequencing the genomes of 1000 actinobacteria strains.</title>
        <authorList>
            <person name="Klenk H.-P."/>
        </authorList>
    </citation>
    <scope>NUCLEOTIDE SEQUENCE [LARGE SCALE GENOMIC DNA]</scope>
    <source>
        <strain evidence="4 5">DSM 21798</strain>
    </source>
</reference>
<dbReference type="Proteomes" id="UP000221369">
    <property type="component" value="Unassembled WGS sequence"/>
</dbReference>
<name>A0A2A9DY74_9MICO</name>
<dbReference type="RefSeq" id="WP_098408484.1">
    <property type="nucleotide sequence ID" value="NZ_PDJE01000001.1"/>
</dbReference>
<dbReference type="Pfam" id="PF01882">
    <property type="entry name" value="DUF58"/>
    <property type="match status" value="1"/>
</dbReference>
<dbReference type="EMBL" id="PDJE01000001">
    <property type="protein sequence ID" value="PFG31543.1"/>
    <property type="molecule type" value="Genomic_DNA"/>
</dbReference>
<feature type="region of interest" description="Disordered" evidence="1">
    <location>
        <begin position="175"/>
        <end position="196"/>
    </location>
</feature>
<gene>
    <name evidence="4" type="ORF">ATJ78_2514</name>
</gene>
<evidence type="ECO:0000256" key="2">
    <source>
        <dbReference type="SAM" id="Phobius"/>
    </source>
</evidence>
<protein>
    <submittedName>
        <fullName evidence="4">Uncharacterized protein (DUF58 family)</fullName>
    </submittedName>
</protein>
<keyword evidence="2" id="KW-1133">Transmembrane helix</keyword>
<dbReference type="AlphaFoldDB" id="A0A2A9DY74"/>
<evidence type="ECO:0000313" key="5">
    <source>
        <dbReference type="Proteomes" id="UP000221369"/>
    </source>
</evidence>
<evidence type="ECO:0000256" key="1">
    <source>
        <dbReference type="SAM" id="MobiDB-lite"/>
    </source>
</evidence>
<feature type="transmembrane region" description="Helical" evidence="2">
    <location>
        <begin position="12"/>
        <end position="29"/>
    </location>
</feature>
<dbReference type="InterPro" id="IPR002881">
    <property type="entry name" value="DUF58"/>
</dbReference>